<protein>
    <submittedName>
        <fullName evidence="1">Uncharacterized protein</fullName>
    </submittedName>
</protein>
<dbReference type="AlphaFoldDB" id="A0A2P2JJ96"/>
<dbReference type="EMBL" id="GGEC01013060">
    <property type="protein sequence ID" value="MBW93543.1"/>
    <property type="molecule type" value="Transcribed_RNA"/>
</dbReference>
<organism evidence="1">
    <name type="scientific">Rhizophora mucronata</name>
    <name type="common">Asiatic mangrove</name>
    <dbReference type="NCBI Taxonomy" id="61149"/>
    <lineage>
        <taxon>Eukaryota</taxon>
        <taxon>Viridiplantae</taxon>
        <taxon>Streptophyta</taxon>
        <taxon>Embryophyta</taxon>
        <taxon>Tracheophyta</taxon>
        <taxon>Spermatophyta</taxon>
        <taxon>Magnoliopsida</taxon>
        <taxon>eudicotyledons</taxon>
        <taxon>Gunneridae</taxon>
        <taxon>Pentapetalae</taxon>
        <taxon>rosids</taxon>
        <taxon>fabids</taxon>
        <taxon>Malpighiales</taxon>
        <taxon>Rhizophoraceae</taxon>
        <taxon>Rhizophora</taxon>
    </lineage>
</organism>
<proteinExistence type="predicted"/>
<sequence length="31" mass="3593">MENINVDGVTRNFLSVRYIIIKKDILIQSLS</sequence>
<evidence type="ECO:0000313" key="1">
    <source>
        <dbReference type="EMBL" id="MBW93543.1"/>
    </source>
</evidence>
<name>A0A2P2JJ96_RHIMU</name>
<accession>A0A2P2JJ96</accession>
<reference evidence="1" key="1">
    <citation type="submission" date="2018-02" db="EMBL/GenBank/DDBJ databases">
        <title>Rhizophora mucronata_Transcriptome.</title>
        <authorList>
            <person name="Meera S.P."/>
            <person name="Sreeshan A."/>
            <person name="Augustine A."/>
        </authorList>
    </citation>
    <scope>NUCLEOTIDE SEQUENCE</scope>
    <source>
        <tissue evidence="1">Leaf</tissue>
    </source>
</reference>